<dbReference type="Pfam" id="PF02602">
    <property type="entry name" value="HEM4"/>
    <property type="match status" value="1"/>
</dbReference>
<dbReference type="GO" id="GO:0004852">
    <property type="term" value="F:uroporphyrinogen-III synthase activity"/>
    <property type="evidence" value="ECO:0007669"/>
    <property type="project" value="InterPro"/>
</dbReference>
<dbReference type="AlphaFoldDB" id="A0A1I3P6C6"/>
<dbReference type="InterPro" id="IPR039793">
    <property type="entry name" value="UROS/Hem4"/>
</dbReference>
<evidence type="ECO:0000259" key="1">
    <source>
        <dbReference type="Pfam" id="PF02602"/>
    </source>
</evidence>
<evidence type="ECO:0000313" key="2">
    <source>
        <dbReference type="EMBL" id="SFJ16969.1"/>
    </source>
</evidence>
<dbReference type="InterPro" id="IPR036108">
    <property type="entry name" value="4pyrrol_syn_uPrphyn_synt_sf"/>
</dbReference>
<dbReference type="CDD" id="cd06578">
    <property type="entry name" value="HemD"/>
    <property type="match status" value="1"/>
</dbReference>
<dbReference type="RefSeq" id="WP_093229171.1">
    <property type="nucleotide sequence ID" value="NZ_FORR01000005.1"/>
</dbReference>
<gene>
    <name evidence="2" type="ORF">SAMN05421852_105105</name>
</gene>
<dbReference type="SUPFAM" id="SSF69618">
    <property type="entry name" value="HemD-like"/>
    <property type="match status" value="1"/>
</dbReference>
<evidence type="ECO:0000313" key="3">
    <source>
        <dbReference type="Proteomes" id="UP000199545"/>
    </source>
</evidence>
<dbReference type="PANTHER" id="PTHR40082">
    <property type="entry name" value="BLR5956 PROTEIN"/>
    <property type="match status" value="1"/>
</dbReference>
<dbReference type="NCBIfam" id="NF004584">
    <property type="entry name" value="PRK05928.2-1"/>
    <property type="match status" value="1"/>
</dbReference>
<organism evidence="2 3">
    <name type="scientific">Thermoflavimicrobium dichotomicum</name>
    <dbReference type="NCBI Taxonomy" id="46223"/>
    <lineage>
        <taxon>Bacteria</taxon>
        <taxon>Bacillati</taxon>
        <taxon>Bacillota</taxon>
        <taxon>Bacilli</taxon>
        <taxon>Bacillales</taxon>
        <taxon>Thermoactinomycetaceae</taxon>
        <taxon>Thermoflavimicrobium</taxon>
    </lineage>
</organism>
<dbReference type="GO" id="GO:0006780">
    <property type="term" value="P:uroporphyrinogen III biosynthetic process"/>
    <property type="evidence" value="ECO:0007669"/>
    <property type="project" value="InterPro"/>
</dbReference>
<dbReference type="OrthoDB" id="9775656at2"/>
<proteinExistence type="predicted"/>
<dbReference type="PANTHER" id="PTHR40082:SF1">
    <property type="entry name" value="BLR5956 PROTEIN"/>
    <property type="match status" value="1"/>
</dbReference>
<keyword evidence="3" id="KW-1185">Reference proteome</keyword>
<accession>A0A1I3P6C6</accession>
<dbReference type="InterPro" id="IPR003754">
    <property type="entry name" value="4pyrrol_synth_uPrphyn_synth"/>
</dbReference>
<feature type="domain" description="Tetrapyrrole biosynthesis uroporphyrinogen III synthase" evidence="1">
    <location>
        <begin position="21"/>
        <end position="260"/>
    </location>
</feature>
<name>A0A1I3P6C6_9BACL</name>
<dbReference type="Gene3D" id="3.40.50.10090">
    <property type="match status" value="2"/>
</dbReference>
<dbReference type="EMBL" id="FORR01000005">
    <property type="protein sequence ID" value="SFJ16969.1"/>
    <property type="molecule type" value="Genomic_DNA"/>
</dbReference>
<sequence>MTKRKLDGKRIVLTGTRKLEEMSKIVEKQGGIPLIRSLNVTIFFEDEKIKSQISRVVNEKNDWFIFTTGIGVEKLLETARNMGVEKQFVEKIKQAKVAGRGIKVVQALKKLGVDLTVRDEDGTTDGLIRPLEPQLSPGDRIAIQLYGDSSLNLIQMLKQKDAQILEILPYQQIPPDTSILETISSEIVNRKIDAITFTSGAPVPFLFDYVKKKGLLSQFLDAFSTDIVVAAVGKFTAQCLRNEGVERIIVPQEERMGSMIIELANYFQSNSK</sequence>
<dbReference type="STRING" id="46223.SAMN05421852_105105"/>
<reference evidence="2 3" key="1">
    <citation type="submission" date="2016-10" db="EMBL/GenBank/DDBJ databases">
        <authorList>
            <person name="de Groot N.N."/>
        </authorList>
    </citation>
    <scope>NUCLEOTIDE SEQUENCE [LARGE SCALE GENOMIC DNA]</scope>
    <source>
        <strain evidence="2 3">DSM 44778</strain>
    </source>
</reference>
<protein>
    <submittedName>
        <fullName evidence="2">Uroporphyrinogen-III synthase</fullName>
    </submittedName>
</protein>
<dbReference type="Proteomes" id="UP000199545">
    <property type="component" value="Unassembled WGS sequence"/>
</dbReference>